<evidence type="ECO:0000313" key="2">
    <source>
        <dbReference type="Proteomes" id="UP000671399"/>
    </source>
</evidence>
<accession>A0ABS3VI56</accession>
<comment type="caution">
    <text evidence="1">The sequence shown here is derived from an EMBL/GenBank/DDBJ whole genome shotgun (WGS) entry which is preliminary data.</text>
</comment>
<protein>
    <submittedName>
        <fullName evidence="1">Uncharacterized protein</fullName>
    </submittedName>
</protein>
<sequence>MKTAGFFRELGPDPVEVYTESIHAQLAPRPLPDADRVVRYLRDGHGLIDVMGAESDALGSGRHIVGGASVLTDGEWLWRDDLRFYVETYHARLPEDFLAAIRANNYEIPELRVEDLRAAGKEAMRLLGYHRPPSPALH</sequence>
<dbReference type="Proteomes" id="UP000671399">
    <property type="component" value="Unassembled WGS sequence"/>
</dbReference>
<gene>
    <name evidence="1" type="ORF">JQN83_31455</name>
</gene>
<dbReference type="EMBL" id="JAGFWR010000037">
    <property type="protein sequence ID" value="MBO4165282.1"/>
    <property type="molecule type" value="Genomic_DNA"/>
</dbReference>
<organism evidence="1 2">
    <name type="scientific">Micromonospora antibiotica</name>
    <dbReference type="NCBI Taxonomy" id="2807623"/>
    <lineage>
        <taxon>Bacteria</taxon>
        <taxon>Bacillati</taxon>
        <taxon>Actinomycetota</taxon>
        <taxon>Actinomycetes</taxon>
        <taxon>Micromonosporales</taxon>
        <taxon>Micromonosporaceae</taxon>
        <taxon>Micromonospora</taxon>
    </lineage>
</organism>
<evidence type="ECO:0000313" key="1">
    <source>
        <dbReference type="EMBL" id="MBO4165282.1"/>
    </source>
</evidence>
<dbReference type="RefSeq" id="WP_208570785.1">
    <property type="nucleotide sequence ID" value="NZ_JAGFWR010000037.1"/>
</dbReference>
<keyword evidence="2" id="KW-1185">Reference proteome</keyword>
<proteinExistence type="predicted"/>
<name>A0ABS3VI56_9ACTN</name>
<reference evidence="1 2" key="1">
    <citation type="submission" date="2021-03" db="EMBL/GenBank/DDBJ databases">
        <authorList>
            <person name="Lee D.-H."/>
        </authorList>
    </citation>
    <scope>NUCLEOTIDE SEQUENCE [LARGE SCALE GENOMIC DNA]</scope>
    <source>
        <strain evidence="1 2">MMS20-R2-23</strain>
    </source>
</reference>